<dbReference type="PRINTS" id="PR00081">
    <property type="entry name" value="GDHRDH"/>
</dbReference>
<proteinExistence type="inferred from homology"/>
<dbReference type="PANTHER" id="PTHR43639">
    <property type="entry name" value="OXIDOREDUCTASE, SHORT-CHAIN DEHYDROGENASE/REDUCTASE FAMILY (AFU_ORTHOLOGUE AFUA_5G02870)"/>
    <property type="match status" value="1"/>
</dbReference>
<dbReference type="EMBL" id="JBHTIR010002972">
    <property type="protein sequence ID" value="MFD0854483.1"/>
    <property type="molecule type" value="Genomic_DNA"/>
</dbReference>
<comment type="similarity">
    <text evidence="1">Belongs to the short-chain dehydrogenases/reductases (SDR) family.</text>
</comment>
<protein>
    <submittedName>
        <fullName evidence="3">SDR family oxidoreductase</fullName>
    </submittedName>
</protein>
<evidence type="ECO:0000256" key="2">
    <source>
        <dbReference type="ARBA" id="ARBA00023002"/>
    </source>
</evidence>
<comment type="caution">
    <text evidence="3">The sequence shown here is derived from an EMBL/GenBank/DDBJ whole genome shotgun (WGS) entry which is preliminary data.</text>
</comment>
<evidence type="ECO:0000256" key="1">
    <source>
        <dbReference type="ARBA" id="ARBA00006484"/>
    </source>
</evidence>
<sequence>VAAADGYDVHLHTGSRRADLERTAQRLHDAHGVTVVPHVVDLRSPTAIQAWAQRLRARPPELIVNNASCFPPPSDAHRWDVVRDALALHVLAPNELATVLPGRGHIVNVLDARLPLHDGARTGYEVAKHALAALTLIHARQLAPAIRVNALAPGLVLPPVNGDRDLWQLAAYRAPLQRPAVMEDLGAALRFLDHAPSVTGQILYIDSGEHLGPPARDEQPTAIT</sequence>
<dbReference type="Proteomes" id="UP001597083">
    <property type="component" value="Unassembled WGS sequence"/>
</dbReference>
<feature type="non-terminal residue" evidence="3">
    <location>
        <position position="1"/>
    </location>
</feature>
<name>A0ABW3CJB4_9ACTN</name>
<dbReference type="InterPro" id="IPR036291">
    <property type="entry name" value="NAD(P)-bd_dom_sf"/>
</dbReference>
<dbReference type="Gene3D" id="3.40.50.720">
    <property type="entry name" value="NAD(P)-binding Rossmann-like Domain"/>
    <property type="match status" value="1"/>
</dbReference>
<evidence type="ECO:0000313" key="3">
    <source>
        <dbReference type="EMBL" id="MFD0854483.1"/>
    </source>
</evidence>
<reference evidence="4" key="1">
    <citation type="journal article" date="2019" name="Int. J. Syst. Evol. Microbiol.">
        <title>The Global Catalogue of Microorganisms (GCM) 10K type strain sequencing project: providing services to taxonomists for standard genome sequencing and annotation.</title>
        <authorList>
            <consortium name="The Broad Institute Genomics Platform"/>
            <consortium name="The Broad Institute Genome Sequencing Center for Infectious Disease"/>
            <person name="Wu L."/>
            <person name="Ma J."/>
        </authorList>
    </citation>
    <scope>NUCLEOTIDE SEQUENCE [LARGE SCALE GENOMIC DNA]</scope>
    <source>
        <strain evidence="4">JCM 31696</strain>
    </source>
</reference>
<dbReference type="InterPro" id="IPR002347">
    <property type="entry name" value="SDR_fam"/>
</dbReference>
<accession>A0ABW3CJB4</accession>
<dbReference type="SUPFAM" id="SSF51735">
    <property type="entry name" value="NAD(P)-binding Rossmann-fold domains"/>
    <property type="match status" value="1"/>
</dbReference>
<dbReference type="PANTHER" id="PTHR43639:SF1">
    <property type="entry name" value="SHORT-CHAIN DEHYDROGENASE_REDUCTASE FAMILY PROTEIN"/>
    <property type="match status" value="1"/>
</dbReference>
<evidence type="ECO:0000313" key="4">
    <source>
        <dbReference type="Proteomes" id="UP001597083"/>
    </source>
</evidence>
<keyword evidence="4" id="KW-1185">Reference proteome</keyword>
<dbReference type="Pfam" id="PF13561">
    <property type="entry name" value="adh_short_C2"/>
    <property type="match status" value="1"/>
</dbReference>
<keyword evidence="2" id="KW-0560">Oxidoreductase</keyword>
<gene>
    <name evidence="3" type="ORF">ACFQ07_19765</name>
</gene>
<organism evidence="3 4">
    <name type="scientific">Actinomadura adrarensis</name>
    <dbReference type="NCBI Taxonomy" id="1819600"/>
    <lineage>
        <taxon>Bacteria</taxon>
        <taxon>Bacillati</taxon>
        <taxon>Actinomycetota</taxon>
        <taxon>Actinomycetes</taxon>
        <taxon>Streptosporangiales</taxon>
        <taxon>Thermomonosporaceae</taxon>
        <taxon>Actinomadura</taxon>
    </lineage>
</organism>